<dbReference type="Proteomes" id="UP000237144">
    <property type="component" value="Unassembled WGS sequence"/>
</dbReference>
<dbReference type="PRINTS" id="PR01033">
    <property type="entry name" value="PHYTOCHROME"/>
</dbReference>
<dbReference type="STRING" id="741276.A0A2S5BI80"/>
<feature type="compositionally biased region" description="Low complexity" evidence="12">
    <location>
        <begin position="170"/>
        <end position="192"/>
    </location>
</feature>
<dbReference type="InterPro" id="IPR036890">
    <property type="entry name" value="HATPase_C_sf"/>
</dbReference>
<feature type="compositionally biased region" description="Polar residues" evidence="12">
    <location>
        <begin position="93"/>
        <end position="106"/>
    </location>
</feature>
<evidence type="ECO:0000256" key="7">
    <source>
        <dbReference type="ARBA" id="ARBA00022840"/>
    </source>
</evidence>
<feature type="compositionally biased region" description="Acidic residues" evidence="12">
    <location>
        <begin position="307"/>
        <end position="321"/>
    </location>
</feature>
<organism evidence="16 17">
    <name type="scientific">Rhodotorula taiwanensis</name>
    <dbReference type="NCBI Taxonomy" id="741276"/>
    <lineage>
        <taxon>Eukaryota</taxon>
        <taxon>Fungi</taxon>
        <taxon>Dikarya</taxon>
        <taxon>Basidiomycota</taxon>
        <taxon>Pucciniomycotina</taxon>
        <taxon>Microbotryomycetes</taxon>
        <taxon>Sporidiobolales</taxon>
        <taxon>Sporidiobolaceae</taxon>
        <taxon>Rhodotorula</taxon>
    </lineage>
</organism>
<dbReference type="InterPro" id="IPR005467">
    <property type="entry name" value="His_kinase_dom"/>
</dbReference>
<feature type="domain" description="Phytochrome chromophore attachment site" evidence="13">
    <location>
        <begin position="646"/>
        <end position="808"/>
    </location>
</feature>
<dbReference type="SUPFAM" id="SSF52172">
    <property type="entry name" value="CheY-like"/>
    <property type="match status" value="1"/>
</dbReference>
<feature type="compositionally biased region" description="Low complexity" evidence="12">
    <location>
        <begin position="133"/>
        <end position="148"/>
    </location>
</feature>
<dbReference type="Pfam" id="PF00072">
    <property type="entry name" value="Response_reg"/>
    <property type="match status" value="1"/>
</dbReference>
<dbReference type="InterPro" id="IPR001789">
    <property type="entry name" value="Sig_transdc_resp-reg_receiver"/>
</dbReference>
<dbReference type="Pfam" id="PF08446">
    <property type="entry name" value="PAS_2"/>
    <property type="match status" value="1"/>
</dbReference>
<dbReference type="GO" id="GO:0009881">
    <property type="term" value="F:photoreceptor activity"/>
    <property type="evidence" value="ECO:0007669"/>
    <property type="project" value="UniProtKB-KW"/>
</dbReference>
<evidence type="ECO:0000259" key="13">
    <source>
        <dbReference type="PROSITE" id="PS50046"/>
    </source>
</evidence>
<dbReference type="Gene3D" id="3.30.450.20">
    <property type="entry name" value="PAS domain"/>
    <property type="match status" value="1"/>
</dbReference>
<feature type="region of interest" description="Disordered" evidence="12">
    <location>
        <begin position="1"/>
        <end position="362"/>
    </location>
</feature>
<dbReference type="InterPro" id="IPR001294">
    <property type="entry name" value="Phytochrome"/>
</dbReference>
<keyword evidence="6" id="KW-0418">Kinase</keyword>
<evidence type="ECO:0008006" key="18">
    <source>
        <dbReference type="Google" id="ProtNLM"/>
    </source>
</evidence>
<dbReference type="InterPro" id="IPR013515">
    <property type="entry name" value="Phytochrome_cen-reg"/>
</dbReference>
<accession>A0A2S5BI80</accession>
<dbReference type="SMART" id="SM00388">
    <property type="entry name" value="HisKA"/>
    <property type="match status" value="1"/>
</dbReference>
<reference evidence="16 17" key="1">
    <citation type="journal article" date="2018" name="Front. Microbiol.">
        <title>Prospects for Fungal Bioremediation of Acidic Radioactive Waste Sites: Characterization and Genome Sequence of Rhodotorula taiwanensis MD1149.</title>
        <authorList>
            <person name="Tkavc R."/>
            <person name="Matrosova V.Y."/>
            <person name="Grichenko O.E."/>
            <person name="Gostincar C."/>
            <person name="Volpe R.P."/>
            <person name="Klimenkova P."/>
            <person name="Gaidamakova E.K."/>
            <person name="Zhou C.E."/>
            <person name="Stewart B.J."/>
            <person name="Lyman M.G."/>
            <person name="Malfatti S.A."/>
            <person name="Rubinfeld B."/>
            <person name="Courtot M."/>
            <person name="Singh J."/>
            <person name="Dalgard C.L."/>
            <person name="Hamilton T."/>
            <person name="Frey K.G."/>
            <person name="Gunde-Cimerman N."/>
            <person name="Dugan L."/>
            <person name="Daly M.J."/>
        </authorList>
    </citation>
    <scope>NUCLEOTIDE SEQUENCE [LARGE SCALE GENOMIC DNA]</scope>
    <source>
        <strain evidence="16 17">MD1149</strain>
    </source>
</reference>
<dbReference type="InterPro" id="IPR029016">
    <property type="entry name" value="GAF-like_dom_sf"/>
</dbReference>
<dbReference type="Gene3D" id="3.30.565.10">
    <property type="entry name" value="Histidine kinase-like ATPase, C-terminal domain"/>
    <property type="match status" value="1"/>
</dbReference>
<keyword evidence="4" id="KW-0808">Transferase</keyword>
<sequence>MPSGRSRSDLSTVEEGSGGSQSPNERDAASLDCGANAPRDAAADAIQSSSVHSDKDTVHSRTFPFARSMSTSSGPPPPPPQASTSKQPAATDPATSGASLASQSRPSYIRLPPRHPALSDRQPFPSPDVTSPSGRFSVSSAESSGSRVTAPDLGGSSARYFPIRSVMYPSTSSAGSRGSRSGSTAMSTGSTGLPPESAEALLATEGFPSSPREQDEIDFAQQSFSVPVRDGEAVKMSREGGGSDHRNPRPGIRPVPDRRGSSSLTEGGGRSETSGYTSSFGTQSDTKPPSLDPFLSEPTTHAKIGDPDSDDEEMYGDDGSGEEGRAPRSDIQDHDFAGEAGNGRPRHTTQSSKEGRSRMLNPNEARYENAAREAGSTAGSNQPYVMTSRFEHQVTADGEHLILTGREGALERCEDEPIHAPGAIQAFGVLIAFDLRDDDSMIVQQVSENSGFVIGIQPRTLFDAKCFSELLSDDETDILLDALDALDARDADETNEEVGPYTFILSGEGAPGSGASDAHGRDRLKWSCHAAIHRPNPTQQPERVILELELIDDQVNPLTTKSDEPMSPEDRTGLGNPEDYGENGINPTEDEIIESTVSIIKPLRNLSKNKTSRASKRRAARRQRDDDFDVVGLLSQINDQLSKTDSLDVFLKIVAGIFRELTEFDRVMVYQFDENWNGRVVAEQVDWTRTKDLFRGLSFPASDIPAQARELYKINKVRVLYDRDQPTARLCCRSLEEVEHPLDMTHCHLRAMSPIHIKYLGNMGVRASTSISITAFGDLWGLVSMHGYGRFGHRVSFRVRQLCKLLGQSVSRNIERISYASRLQARKLINTATSEQNPSGYIVAKAEDLLDLFHADFGVLSIGEEAKILGAISNSQELLALLEYLRARNFRSLVSSQDIRHDFPDIDYPDGFQIVAGILVVPLSSSGTDFIVFCRKGQLQEIHWAGNPHANKTTSSTDQRPLEPRKSFKIWSETIIGKSRAWTDEEKETASVLCLVYGKFIAVWREKESALAASQLTNLLLQNASHEVRTPLNAIINYLELALDGPIQGEVRDNLVRSHAASKSLIHVINDLLDLTRTEKGNDLFLTDPFNIAETLEDAISMHRDEASRRGLSLDVVENPSGTPPTVLGDRAKIRQIVTNVVANALKHTDEGGIHIEWGEAIDENLDDALAAKKDGIRIGISISDTGHGITEQKLENIFRQLENVSTIGDRERDEHADEEKAVGLGLAVVARIVRNLDGQLQVESKVGKGSKFTFIFPFRLPPPEAAPSGEVIAADEETETERTSQVPEGGASLSRRMSTKSTGSNGSRASRASSEIDSLIQAISTNHMRDSPPASRPATASGRSIGSRSTGRSIGSRSTGSAQSSRSFRTAPTSHAVKSQRDDNGSVPGQVEIRNSATPLRASRVPDPSTSPLSSPRLGSASATGPSFNNPFFPAGFTARNGSANSATSGESLPADVRRRKSSLSQASTAPSGTDEMVTPRPSSPLHDTGISTREEGQASQPADPARSRQYAGEDSIEPMRVLVVEDEMVNRMIISQRLKKDGHEVVVAEHGGAAVRKFEEDRNFDVVLMDLQMPIMNGIDASKNIRRVEGEHPLPSEQRRPSAIINRGIPIFAVTASLPERDRQTIVDAQLNGWMLKPIDFKRLRTLLRGATDREVRHQELYRPGQWERGGWLADAPAPNEDAAGLVSVKA</sequence>
<comment type="caution">
    <text evidence="16">The sequence shown here is derived from an EMBL/GenBank/DDBJ whole genome shotgun (WGS) entry which is preliminary data.</text>
</comment>
<dbReference type="InterPro" id="IPR003594">
    <property type="entry name" value="HATPase_dom"/>
</dbReference>
<dbReference type="InterPro" id="IPR003018">
    <property type="entry name" value="GAF"/>
</dbReference>
<evidence type="ECO:0000256" key="5">
    <source>
        <dbReference type="ARBA" id="ARBA00022741"/>
    </source>
</evidence>
<dbReference type="EMBL" id="PJQD01000005">
    <property type="protein sequence ID" value="POY76453.1"/>
    <property type="molecule type" value="Genomic_DNA"/>
</dbReference>
<dbReference type="Pfam" id="PF01590">
    <property type="entry name" value="GAF"/>
    <property type="match status" value="1"/>
</dbReference>
<dbReference type="InterPro" id="IPR036097">
    <property type="entry name" value="HisK_dim/P_sf"/>
</dbReference>
<feature type="compositionally biased region" description="Polar residues" evidence="12">
    <location>
        <begin position="1443"/>
        <end position="1452"/>
    </location>
</feature>
<evidence type="ECO:0000256" key="1">
    <source>
        <dbReference type="ARBA" id="ARBA00022543"/>
    </source>
</evidence>
<dbReference type="PANTHER" id="PTHR43065">
    <property type="entry name" value="SENSOR HISTIDINE KINASE"/>
    <property type="match status" value="1"/>
</dbReference>
<dbReference type="SUPFAM" id="SSF55781">
    <property type="entry name" value="GAF domain-like"/>
    <property type="match status" value="2"/>
</dbReference>
<dbReference type="Gene3D" id="3.40.50.2300">
    <property type="match status" value="1"/>
</dbReference>
<evidence type="ECO:0000256" key="6">
    <source>
        <dbReference type="ARBA" id="ARBA00022777"/>
    </source>
</evidence>
<dbReference type="GO" id="GO:0000155">
    <property type="term" value="F:phosphorelay sensor kinase activity"/>
    <property type="evidence" value="ECO:0007669"/>
    <property type="project" value="InterPro"/>
</dbReference>
<protein>
    <recommendedName>
        <fullName evidence="18">Histidine kinase</fullName>
    </recommendedName>
</protein>
<keyword evidence="3" id="KW-0716">Sensory transduction</keyword>
<dbReference type="GO" id="GO:0009584">
    <property type="term" value="P:detection of visible light"/>
    <property type="evidence" value="ECO:0007669"/>
    <property type="project" value="InterPro"/>
</dbReference>
<keyword evidence="9" id="KW-0902">Two-component regulatory system</keyword>
<dbReference type="SUPFAM" id="SSF55785">
    <property type="entry name" value="PYP-like sensor domain (PAS domain)"/>
    <property type="match status" value="1"/>
</dbReference>
<feature type="compositionally biased region" description="Polar residues" evidence="12">
    <location>
        <begin position="1369"/>
        <end position="1378"/>
    </location>
</feature>
<evidence type="ECO:0000256" key="4">
    <source>
        <dbReference type="ARBA" id="ARBA00022679"/>
    </source>
</evidence>
<dbReference type="CDD" id="cd17546">
    <property type="entry name" value="REC_hyHK_CKI1_RcsC-like"/>
    <property type="match status" value="1"/>
</dbReference>
<dbReference type="PANTHER" id="PTHR43065:SF10">
    <property type="entry name" value="PEROXIDE STRESS-ACTIVATED HISTIDINE KINASE MAK3"/>
    <property type="match status" value="1"/>
</dbReference>
<proteinExistence type="predicted"/>
<keyword evidence="17" id="KW-1185">Reference proteome</keyword>
<evidence type="ECO:0000259" key="15">
    <source>
        <dbReference type="PROSITE" id="PS50110"/>
    </source>
</evidence>
<evidence type="ECO:0000256" key="2">
    <source>
        <dbReference type="ARBA" id="ARBA00022553"/>
    </source>
</evidence>
<feature type="region of interest" description="Disordered" evidence="12">
    <location>
        <begin position="1276"/>
        <end position="1428"/>
    </location>
</feature>
<name>A0A2S5BI80_9BASI</name>
<dbReference type="PROSITE" id="PS50110">
    <property type="entry name" value="RESPONSE_REGULATORY"/>
    <property type="match status" value="1"/>
</dbReference>
<keyword evidence="8" id="KW-0157">Chromophore</keyword>
<dbReference type="Pfam" id="PF00512">
    <property type="entry name" value="HisKA"/>
    <property type="match status" value="1"/>
</dbReference>
<keyword evidence="5" id="KW-0547">Nucleotide-binding</keyword>
<feature type="region of interest" description="Disordered" evidence="12">
    <location>
        <begin position="1443"/>
        <end position="1515"/>
    </location>
</feature>
<dbReference type="GO" id="GO:0006355">
    <property type="term" value="P:regulation of DNA-templated transcription"/>
    <property type="evidence" value="ECO:0007669"/>
    <property type="project" value="InterPro"/>
</dbReference>
<gene>
    <name evidence="16" type="ORF">BMF94_0654</name>
</gene>
<dbReference type="InterPro" id="IPR013654">
    <property type="entry name" value="PAS_2"/>
</dbReference>
<dbReference type="Gene3D" id="3.30.450.270">
    <property type="match status" value="1"/>
</dbReference>
<feature type="compositionally biased region" description="Low complexity" evidence="12">
    <location>
        <begin position="1302"/>
        <end position="1314"/>
    </location>
</feature>
<dbReference type="GO" id="GO:0005524">
    <property type="term" value="F:ATP binding"/>
    <property type="evidence" value="ECO:0007669"/>
    <property type="project" value="UniProtKB-KW"/>
</dbReference>
<feature type="compositionally biased region" description="Polar residues" evidence="12">
    <location>
        <begin position="261"/>
        <end position="287"/>
    </location>
</feature>
<evidence type="ECO:0000256" key="3">
    <source>
        <dbReference type="ARBA" id="ARBA00022606"/>
    </source>
</evidence>
<evidence type="ECO:0000256" key="8">
    <source>
        <dbReference type="ARBA" id="ARBA00022991"/>
    </source>
</evidence>
<dbReference type="PROSITE" id="PS50046">
    <property type="entry name" value="PHYTOCHROME_2"/>
    <property type="match status" value="1"/>
</dbReference>
<evidence type="ECO:0000256" key="12">
    <source>
        <dbReference type="SAM" id="MobiDB-lite"/>
    </source>
</evidence>
<keyword evidence="2 11" id="KW-0597">Phosphoprotein</keyword>
<feature type="compositionally biased region" description="Low complexity" evidence="12">
    <location>
        <begin position="32"/>
        <end position="45"/>
    </location>
</feature>
<dbReference type="Gene3D" id="3.30.450.40">
    <property type="match status" value="1"/>
</dbReference>
<dbReference type="InterPro" id="IPR003661">
    <property type="entry name" value="HisK_dim/P_dom"/>
</dbReference>
<dbReference type="SUPFAM" id="SSF47384">
    <property type="entry name" value="Homodimeric domain of signal transducing histidine kinase"/>
    <property type="match status" value="1"/>
</dbReference>
<feature type="compositionally biased region" description="Polar residues" evidence="12">
    <location>
        <begin position="1464"/>
        <end position="1473"/>
    </location>
</feature>
<feature type="compositionally biased region" description="Basic and acidic residues" evidence="12">
    <location>
        <begin position="229"/>
        <end position="247"/>
    </location>
</feature>
<feature type="compositionally biased region" description="Low complexity" evidence="12">
    <location>
        <begin position="1342"/>
        <end position="1368"/>
    </location>
</feature>
<dbReference type="Gene3D" id="1.10.287.130">
    <property type="match status" value="1"/>
</dbReference>
<evidence type="ECO:0000256" key="10">
    <source>
        <dbReference type="ARBA" id="ARBA00023170"/>
    </source>
</evidence>
<feature type="region of interest" description="Disordered" evidence="12">
    <location>
        <begin position="556"/>
        <end position="588"/>
    </location>
</feature>
<feature type="compositionally biased region" description="Basic and acidic residues" evidence="12">
    <location>
        <begin position="322"/>
        <end position="337"/>
    </location>
</feature>
<keyword evidence="1" id="KW-0600">Photoreceptor protein</keyword>
<dbReference type="InterPro" id="IPR016132">
    <property type="entry name" value="Phyto_chromo_attachment"/>
</dbReference>
<dbReference type="SMART" id="SM00448">
    <property type="entry name" value="REC"/>
    <property type="match status" value="1"/>
</dbReference>
<feature type="domain" description="Histidine kinase" evidence="14">
    <location>
        <begin position="1023"/>
        <end position="1261"/>
    </location>
</feature>
<evidence type="ECO:0000313" key="17">
    <source>
        <dbReference type="Proteomes" id="UP000237144"/>
    </source>
</evidence>
<evidence type="ECO:0000256" key="11">
    <source>
        <dbReference type="PROSITE-ProRule" id="PRU00169"/>
    </source>
</evidence>
<dbReference type="SUPFAM" id="SSF55874">
    <property type="entry name" value="ATPase domain of HSP90 chaperone/DNA topoisomerase II/histidine kinase"/>
    <property type="match status" value="1"/>
</dbReference>
<dbReference type="OrthoDB" id="2015534at2759"/>
<dbReference type="Pfam" id="PF00360">
    <property type="entry name" value="PHY"/>
    <property type="match status" value="1"/>
</dbReference>
<dbReference type="PROSITE" id="PS50109">
    <property type="entry name" value="HIS_KIN"/>
    <property type="match status" value="1"/>
</dbReference>
<evidence type="ECO:0000259" key="14">
    <source>
        <dbReference type="PROSITE" id="PS50109"/>
    </source>
</evidence>
<evidence type="ECO:0000313" key="16">
    <source>
        <dbReference type="EMBL" id="POY76453.1"/>
    </source>
</evidence>
<keyword evidence="10" id="KW-0675">Receptor</keyword>
<dbReference type="SMART" id="SM00387">
    <property type="entry name" value="HATPase_c"/>
    <property type="match status" value="1"/>
</dbReference>
<keyword evidence="7" id="KW-0067">ATP-binding</keyword>
<dbReference type="CDD" id="cd00082">
    <property type="entry name" value="HisKA"/>
    <property type="match status" value="1"/>
</dbReference>
<evidence type="ECO:0000256" key="9">
    <source>
        <dbReference type="ARBA" id="ARBA00023012"/>
    </source>
</evidence>
<dbReference type="InterPro" id="IPR035965">
    <property type="entry name" value="PAS-like_dom_sf"/>
</dbReference>
<feature type="domain" description="Response regulatory" evidence="15">
    <location>
        <begin position="1522"/>
        <end position="1654"/>
    </location>
</feature>
<feature type="compositionally biased region" description="Basic and acidic residues" evidence="12">
    <location>
        <begin position="561"/>
        <end position="572"/>
    </location>
</feature>
<dbReference type="InterPro" id="IPR043150">
    <property type="entry name" value="Phytochrome_PHY_sf"/>
</dbReference>
<dbReference type="InterPro" id="IPR011006">
    <property type="entry name" value="CheY-like_superfamily"/>
</dbReference>
<dbReference type="Pfam" id="PF02518">
    <property type="entry name" value="HATPase_c"/>
    <property type="match status" value="1"/>
</dbReference>
<feature type="modified residue" description="4-aspartylphosphate" evidence="11">
    <location>
        <position position="1572"/>
    </location>
</feature>